<sequence length="357" mass="40674">MKLREDCTTRPTSMTEADEIIAAATREHAAGQIETEPLLSVCIITYNQSRFIRQAVESVLAQETDFPYEIIIGDDQSNDGTTEIVQELQQSHPDKIRVLTATENLGQYTGNGRLNMIRTLRASRGKYVALLEGDDYWTSPQKLQQQVDALEAHTDWAICFHSTHCFWDDASNPGFDFPLEFDRDISTIEDLIEGNFMQTCSVVYRNGLFGKFPDWFLEAGLGDWPLHILNAQHGDIGYLPKSMSAYRVHPGGVWTSKSQQDCEAIISQLYLLLHRNLPRPLSDLAGKRLLKEFRVQIVALHDACKKYDQAIGTLEEHIVKLNAQHERSSSYRLGRKLLLPLRMLRNLFRTHMPAQVQ</sequence>
<feature type="domain" description="Glycosyltransferase 2-like" evidence="1">
    <location>
        <begin position="40"/>
        <end position="176"/>
    </location>
</feature>
<keyword evidence="2" id="KW-0808">Transferase</keyword>
<dbReference type="PANTHER" id="PTHR22916:SF3">
    <property type="entry name" value="UDP-GLCNAC:BETAGAL BETA-1,3-N-ACETYLGLUCOSAMINYLTRANSFERASE-LIKE PROTEIN 1"/>
    <property type="match status" value="1"/>
</dbReference>
<dbReference type="InterPro" id="IPR001173">
    <property type="entry name" value="Glyco_trans_2-like"/>
</dbReference>
<evidence type="ECO:0000313" key="3">
    <source>
        <dbReference type="Proteomes" id="UP000320735"/>
    </source>
</evidence>
<dbReference type="InterPro" id="IPR029044">
    <property type="entry name" value="Nucleotide-diphossugar_trans"/>
</dbReference>
<name>A0A5C6BSM4_9PLAN</name>
<dbReference type="PANTHER" id="PTHR22916">
    <property type="entry name" value="GLYCOSYLTRANSFERASE"/>
    <property type="match status" value="1"/>
</dbReference>
<accession>A0A5C6BSM4</accession>
<dbReference type="SUPFAM" id="SSF53448">
    <property type="entry name" value="Nucleotide-diphospho-sugar transferases"/>
    <property type="match status" value="1"/>
</dbReference>
<dbReference type="Proteomes" id="UP000320735">
    <property type="component" value="Unassembled WGS sequence"/>
</dbReference>
<comment type="caution">
    <text evidence="2">The sequence shown here is derived from an EMBL/GenBank/DDBJ whole genome shotgun (WGS) entry which is preliminary data.</text>
</comment>
<keyword evidence="3" id="KW-1185">Reference proteome</keyword>
<protein>
    <submittedName>
        <fullName evidence="2">Putative glycosyltransferase EpsE</fullName>
        <ecNumber evidence="2">2.4.-.-</ecNumber>
    </submittedName>
</protein>
<gene>
    <name evidence="2" type="primary">epsE_3</name>
    <name evidence="2" type="ORF">CA54_25490</name>
</gene>
<reference evidence="2 3" key="1">
    <citation type="submission" date="2019-02" db="EMBL/GenBank/DDBJ databases">
        <title>Deep-cultivation of Planctomycetes and their phenomic and genomic characterization uncovers novel biology.</title>
        <authorList>
            <person name="Wiegand S."/>
            <person name="Jogler M."/>
            <person name="Boedeker C."/>
            <person name="Pinto D."/>
            <person name="Vollmers J."/>
            <person name="Rivas-Marin E."/>
            <person name="Kohn T."/>
            <person name="Peeters S.H."/>
            <person name="Heuer A."/>
            <person name="Rast P."/>
            <person name="Oberbeckmann S."/>
            <person name="Bunk B."/>
            <person name="Jeske O."/>
            <person name="Meyerdierks A."/>
            <person name="Storesund J.E."/>
            <person name="Kallscheuer N."/>
            <person name="Luecker S."/>
            <person name="Lage O.M."/>
            <person name="Pohl T."/>
            <person name="Merkel B.J."/>
            <person name="Hornburger P."/>
            <person name="Mueller R.-W."/>
            <person name="Bruemmer F."/>
            <person name="Labrenz M."/>
            <person name="Spormann A.M."/>
            <person name="Op Den Camp H."/>
            <person name="Overmann J."/>
            <person name="Amann R."/>
            <person name="Jetten M.S.M."/>
            <person name="Mascher T."/>
            <person name="Medema M.H."/>
            <person name="Devos D.P."/>
            <person name="Kaster A.-K."/>
            <person name="Ovreas L."/>
            <person name="Rohde M."/>
            <person name="Galperin M.Y."/>
            <person name="Jogler C."/>
        </authorList>
    </citation>
    <scope>NUCLEOTIDE SEQUENCE [LARGE SCALE GENOMIC DNA]</scope>
    <source>
        <strain evidence="2 3">CA54</strain>
    </source>
</reference>
<evidence type="ECO:0000259" key="1">
    <source>
        <dbReference type="Pfam" id="PF00535"/>
    </source>
</evidence>
<dbReference type="Pfam" id="PF00535">
    <property type="entry name" value="Glycos_transf_2"/>
    <property type="match status" value="1"/>
</dbReference>
<dbReference type="OrthoDB" id="199095at2"/>
<keyword evidence="2" id="KW-0328">Glycosyltransferase</keyword>
<organism evidence="2 3">
    <name type="scientific">Symmachiella macrocystis</name>
    <dbReference type="NCBI Taxonomy" id="2527985"/>
    <lineage>
        <taxon>Bacteria</taxon>
        <taxon>Pseudomonadati</taxon>
        <taxon>Planctomycetota</taxon>
        <taxon>Planctomycetia</taxon>
        <taxon>Planctomycetales</taxon>
        <taxon>Planctomycetaceae</taxon>
        <taxon>Symmachiella</taxon>
    </lineage>
</organism>
<proteinExistence type="predicted"/>
<dbReference type="EMBL" id="SJPP01000001">
    <property type="protein sequence ID" value="TWU13714.1"/>
    <property type="molecule type" value="Genomic_DNA"/>
</dbReference>
<dbReference type="EC" id="2.4.-.-" evidence="2"/>
<dbReference type="AlphaFoldDB" id="A0A5C6BSM4"/>
<dbReference type="GO" id="GO:0016758">
    <property type="term" value="F:hexosyltransferase activity"/>
    <property type="evidence" value="ECO:0007669"/>
    <property type="project" value="UniProtKB-ARBA"/>
</dbReference>
<dbReference type="RefSeq" id="WP_146371005.1">
    <property type="nucleotide sequence ID" value="NZ_SJPP01000001.1"/>
</dbReference>
<evidence type="ECO:0000313" key="2">
    <source>
        <dbReference type="EMBL" id="TWU13714.1"/>
    </source>
</evidence>
<dbReference type="Gene3D" id="3.90.550.10">
    <property type="entry name" value="Spore Coat Polysaccharide Biosynthesis Protein SpsA, Chain A"/>
    <property type="match status" value="1"/>
</dbReference>